<dbReference type="RefSeq" id="WP_141928434.1">
    <property type="nucleotide sequence ID" value="NZ_BAABCI010000003.1"/>
</dbReference>
<dbReference type="AlphaFoldDB" id="A0A542EHF5"/>
<name>A0A542EHF5_9MICO</name>
<evidence type="ECO:0000313" key="1">
    <source>
        <dbReference type="EMBL" id="TQJ14656.1"/>
    </source>
</evidence>
<reference evidence="1 2" key="1">
    <citation type="submission" date="2019-06" db="EMBL/GenBank/DDBJ databases">
        <title>Sequencing the genomes of 1000 actinobacteria strains.</title>
        <authorList>
            <person name="Klenk H.-P."/>
        </authorList>
    </citation>
    <scope>NUCLEOTIDE SEQUENCE [LARGE SCALE GENOMIC DNA]</scope>
    <source>
        <strain evidence="1 2">DSM 19828</strain>
    </source>
</reference>
<proteinExistence type="predicted"/>
<dbReference type="Proteomes" id="UP000320806">
    <property type="component" value="Unassembled WGS sequence"/>
</dbReference>
<dbReference type="EMBL" id="VFMO01000001">
    <property type="protein sequence ID" value="TQJ14656.1"/>
    <property type="molecule type" value="Genomic_DNA"/>
</dbReference>
<protein>
    <submittedName>
        <fullName evidence="1">Uncharacterized protein</fullName>
    </submittedName>
</protein>
<organism evidence="1 2">
    <name type="scientific">Yimella lutea</name>
    <dbReference type="NCBI Taxonomy" id="587872"/>
    <lineage>
        <taxon>Bacteria</taxon>
        <taxon>Bacillati</taxon>
        <taxon>Actinomycetota</taxon>
        <taxon>Actinomycetes</taxon>
        <taxon>Micrococcales</taxon>
        <taxon>Dermacoccaceae</taxon>
        <taxon>Yimella</taxon>
    </lineage>
</organism>
<sequence>MKTQRFLPDQTLCAAYRAALLALTDGDPAPYDPIGNPGSTEQRGMARSVADAVLMTIFGEEAVPCTYSTDWTDQIDSMHADIDTDQVWGVRYLAQPDLDTGDPVVSWHGNRQLAQAELDESESRPAVLVTVTGPVTTHQETIRY</sequence>
<comment type="caution">
    <text evidence="1">The sequence shown here is derived from an EMBL/GenBank/DDBJ whole genome shotgun (WGS) entry which is preliminary data.</text>
</comment>
<keyword evidence="2" id="KW-1185">Reference proteome</keyword>
<accession>A0A542EHF5</accession>
<gene>
    <name evidence="1" type="ORF">FB459_2130</name>
</gene>
<evidence type="ECO:0000313" key="2">
    <source>
        <dbReference type="Proteomes" id="UP000320806"/>
    </source>
</evidence>